<dbReference type="Gene3D" id="3.30.1460.10">
    <property type="match status" value="1"/>
</dbReference>
<accession>A0A6M8B8F5</accession>
<dbReference type="AlphaFoldDB" id="A0A6M8B8F5"/>
<dbReference type="EMBL" id="CP053661">
    <property type="protein sequence ID" value="QKD83304.1"/>
    <property type="molecule type" value="Genomic_DNA"/>
</dbReference>
<gene>
    <name evidence="2" type="ORF">HPC62_14850</name>
</gene>
<organism evidence="2 3">
    <name type="scientific">Thermoleptolyngbya sichuanensis A183</name>
    <dbReference type="NCBI Taxonomy" id="2737172"/>
    <lineage>
        <taxon>Bacteria</taxon>
        <taxon>Bacillati</taxon>
        <taxon>Cyanobacteriota</taxon>
        <taxon>Cyanophyceae</taxon>
        <taxon>Oculatellales</taxon>
        <taxon>Oculatellaceae</taxon>
        <taxon>Thermoleptolyngbya</taxon>
        <taxon>Thermoleptolyngbya sichuanensis</taxon>
    </lineage>
</organism>
<evidence type="ECO:0000259" key="1">
    <source>
        <dbReference type="Pfam" id="PF22551"/>
    </source>
</evidence>
<protein>
    <recommendedName>
        <fullName evidence="1">TY-Chap central domain-containing protein</fullName>
    </recommendedName>
</protein>
<dbReference type="Pfam" id="PF22551">
    <property type="entry name" value="TY-Chap1"/>
    <property type="match status" value="1"/>
</dbReference>
<dbReference type="InterPro" id="IPR054343">
    <property type="entry name" value="TY-Chap_M"/>
</dbReference>
<evidence type="ECO:0000313" key="3">
    <source>
        <dbReference type="Proteomes" id="UP000505210"/>
    </source>
</evidence>
<dbReference type="KEGG" id="theu:HPC62_14850"/>
<dbReference type="RefSeq" id="WP_068507856.1">
    <property type="nucleotide sequence ID" value="NZ_CP053661.1"/>
</dbReference>
<dbReference type="Proteomes" id="UP000505210">
    <property type="component" value="Chromosome"/>
</dbReference>
<reference evidence="2 3" key="1">
    <citation type="submission" date="2020-05" db="EMBL/GenBank/DDBJ databases">
        <title>Complete genome sequence of of a novel Thermoleptolyngbya strain isolated from hot springs of Ganzi, Sichuan China.</title>
        <authorList>
            <person name="Tang J."/>
            <person name="Daroch M."/>
            <person name="Li L."/>
            <person name="Waleron K."/>
            <person name="Waleron M."/>
            <person name="Waleron M."/>
        </authorList>
    </citation>
    <scope>NUCLEOTIDE SEQUENCE [LARGE SCALE GENOMIC DNA]</scope>
    <source>
        <strain evidence="2 3">PKUAC-SCTA183</strain>
    </source>
</reference>
<proteinExistence type="predicted"/>
<name>A0A6M8B8F5_9CYAN</name>
<evidence type="ECO:0000313" key="2">
    <source>
        <dbReference type="EMBL" id="QKD83304.1"/>
    </source>
</evidence>
<sequence length="158" mass="17857">MPLTFTNAVQELTYRKVSDYLTTSALFKDSLQVLSYAPRFNLSYGSAKVEVEVLDWEVHPWDERELAIVKASSCVTLGSRTDEPLMRYLLMENHRMRFGAFHLAETGGVIFSHSVLGGENMDLMELQTCILSVVTIADTYDDLIIQKFGGQRACDRLP</sequence>
<keyword evidence="3" id="KW-1185">Reference proteome</keyword>
<feature type="domain" description="TY-Chap central" evidence="1">
    <location>
        <begin position="67"/>
        <end position="155"/>
    </location>
</feature>
<dbReference type="SUPFAM" id="SSF69635">
    <property type="entry name" value="Type III secretory system chaperone-like"/>
    <property type="match status" value="1"/>
</dbReference>